<accession>A0A4Y7JG65</accession>
<organism evidence="1 2">
    <name type="scientific">Papaver somniferum</name>
    <name type="common">Opium poppy</name>
    <dbReference type="NCBI Taxonomy" id="3469"/>
    <lineage>
        <taxon>Eukaryota</taxon>
        <taxon>Viridiplantae</taxon>
        <taxon>Streptophyta</taxon>
        <taxon>Embryophyta</taxon>
        <taxon>Tracheophyta</taxon>
        <taxon>Spermatophyta</taxon>
        <taxon>Magnoliopsida</taxon>
        <taxon>Ranunculales</taxon>
        <taxon>Papaveraceae</taxon>
        <taxon>Papaveroideae</taxon>
        <taxon>Papaver</taxon>
    </lineage>
</organism>
<evidence type="ECO:0000313" key="2">
    <source>
        <dbReference type="Proteomes" id="UP000316621"/>
    </source>
</evidence>
<sequence length="41" mass="4818">MSVSQKWRITQLFKYPGLDVELPRVVHATQQNDVTVCWIET</sequence>
<gene>
    <name evidence="1" type="ORF">C5167_005931</name>
</gene>
<keyword evidence="2" id="KW-1185">Reference proteome</keyword>
<name>A0A4Y7JG65_PAPSO</name>
<proteinExistence type="predicted"/>
<dbReference type="EMBL" id="CM010718">
    <property type="protein sequence ID" value="RZC58635.1"/>
    <property type="molecule type" value="Genomic_DNA"/>
</dbReference>
<reference evidence="1 2" key="1">
    <citation type="journal article" date="2018" name="Science">
        <title>The opium poppy genome and morphinan production.</title>
        <authorList>
            <person name="Guo L."/>
            <person name="Winzer T."/>
            <person name="Yang X."/>
            <person name="Li Y."/>
            <person name="Ning Z."/>
            <person name="He Z."/>
            <person name="Teodor R."/>
            <person name="Lu Y."/>
            <person name="Bowser T.A."/>
            <person name="Graham I.A."/>
            <person name="Ye K."/>
        </authorList>
    </citation>
    <scope>NUCLEOTIDE SEQUENCE [LARGE SCALE GENOMIC DNA]</scope>
    <source>
        <strain evidence="2">cv. HN1</strain>
        <tissue evidence="1">Leaves</tissue>
    </source>
</reference>
<dbReference type="Gramene" id="RZC58635">
    <property type="protein sequence ID" value="RZC58635"/>
    <property type="gene ID" value="C5167_005931"/>
</dbReference>
<protein>
    <submittedName>
        <fullName evidence="1">Uncharacterized protein</fullName>
    </submittedName>
</protein>
<dbReference type="Proteomes" id="UP000316621">
    <property type="component" value="Chromosome 4"/>
</dbReference>
<dbReference type="AlphaFoldDB" id="A0A4Y7JG65"/>
<evidence type="ECO:0000313" key="1">
    <source>
        <dbReference type="EMBL" id="RZC58635.1"/>
    </source>
</evidence>